<dbReference type="EMBL" id="HG937692">
    <property type="protein sequence ID" value="CDP36015.1"/>
    <property type="molecule type" value="Genomic_DNA"/>
</dbReference>
<feature type="domain" description="ABC1 atypical kinase-like" evidence="3">
    <location>
        <begin position="169"/>
        <end position="417"/>
    </location>
</feature>
<reference evidence="4" key="2">
    <citation type="submission" date="2014-06" db="EMBL/GenBank/DDBJ databases">
        <title>The complete genome of Blastobotrys (Arxula) adeninivorans LS3 - a yeast of biotechnological interest.</title>
        <authorList>
            <person name="Kunze G."/>
            <person name="Gaillardin C."/>
            <person name="Czernicka M."/>
            <person name="Durrens P."/>
            <person name="Martin T."/>
            <person name="Boer E."/>
            <person name="Gabaldon T."/>
            <person name="Cruz J."/>
            <person name="Talla E."/>
            <person name="Marck C."/>
            <person name="Goffeau A."/>
            <person name="Barbe V."/>
            <person name="Baret P."/>
            <person name="Baronian K."/>
            <person name="Beier S."/>
            <person name="Bleykasten C."/>
            <person name="Bode R."/>
            <person name="Casaregola S."/>
            <person name="Despons L."/>
            <person name="Fairhead C."/>
            <person name="Giersberg M."/>
            <person name="Gierski P."/>
            <person name="Hahnel U."/>
            <person name="Hartmann A."/>
            <person name="Jankowska D."/>
            <person name="Jubin C."/>
            <person name="Jung P."/>
            <person name="Lafontaine I."/>
            <person name="Leh-Louis V."/>
            <person name="Lemaire M."/>
            <person name="Marcet-Houben M."/>
            <person name="Mascher M."/>
            <person name="Morel G."/>
            <person name="Richard G.-F."/>
            <person name="Riechen J."/>
            <person name="Sacerdot C."/>
            <person name="Sarkar A."/>
            <person name="Savel G."/>
            <person name="Schacherer J."/>
            <person name="Sherman D."/>
            <person name="Straub M.-L."/>
            <person name="Stein N."/>
            <person name="Thierry A."/>
            <person name="Trautwein-Schult A."/>
            <person name="Westhof E."/>
            <person name="Worch S."/>
            <person name="Dujon B."/>
            <person name="Souciet J.-L."/>
            <person name="Wincker P."/>
            <person name="Scholz U."/>
            <person name="Neuveglise N."/>
        </authorList>
    </citation>
    <scope>NUCLEOTIDE SEQUENCE</scope>
    <source>
        <strain evidence="4">LS3</strain>
    </source>
</reference>
<feature type="region of interest" description="Disordered" evidence="2">
    <location>
        <begin position="7"/>
        <end position="26"/>
    </location>
</feature>
<dbReference type="InterPro" id="IPR011009">
    <property type="entry name" value="Kinase-like_dom_sf"/>
</dbReference>
<dbReference type="PhylomeDB" id="A0A060T4G8"/>
<name>A0A060T4G8_BLAAD</name>
<dbReference type="InterPro" id="IPR051130">
    <property type="entry name" value="Mito_struct-func_regulator"/>
</dbReference>
<dbReference type="InterPro" id="IPR004147">
    <property type="entry name" value="ABC1_dom"/>
</dbReference>
<dbReference type="AlphaFoldDB" id="A0A060T4G8"/>
<dbReference type="PANTHER" id="PTHR43173">
    <property type="entry name" value="ABC1 FAMILY PROTEIN"/>
    <property type="match status" value="1"/>
</dbReference>
<dbReference type="InterPro" id="IPR045307">
    <property type="entry name" value="ADCK1_dom"/>
</dbReference>
<comment type="similarity">
    <text evidence="1">Belongs to the protein kinase superfamily. ADCK protein kinase family.</text>
</comment>
<accession>A0A060T4G8</accession>
<evidence type="ECO:0000313" key="4">
    <source>
        <dbReference type="EMBL" id="CDP36015.1"/>
    </source>
</evidence>
<reference evidence="4" key="1">
    <citation type="submission" date="2014-02" db="EMBL/GenBank/DDBJ databases">
        <authorList>
            <person name="Genoscope - CEA"/>
        </authorList>
    </citation>
    <scope>NUCLEOTIDE SEQUENCE</scope>
    <source>
        <strain evidence="4">LS3</strain>
    </source>
</reference>
<evidence type="ECO:0000256" key="1">
    <source>
        <dbReference type="ARBA" id="ARBA00009670"/>
    </source>
</evidence>
<dbReference type="CDD" id="cd13969">
    <property type="entry name" value="ADCK1-like"/>
    <property type="match status" value="1"/>
</dbReference>
<dbReference type="Pfam" id="PF03109">
    <property type="entry name" value="ABC1"/>
    <property type="match status" value="1"/>
</dbReference>
<dbReference type="PANTHER" id="PTHR43173:SF37">
    <property type="entry name" value="ABC1 FAMILY PROTEIN C10F6.14C"/>
    <property type="match status" value="1"/>
</dbReference>
<sequence length="603" mass="69269">MLLLRSSLRSQGARGHWAQGPSRGSMGRCVGPLGSLRMISSGVSRRATMQAAVPPPPSSLPKSKPPSKWGRRLVYLAGGLVTIYAYDRVFNASALVRASRCIVDLMIVGLDYKFNFVEGKDIAQLHERSSERMYNLLISNKGLYIKLGQAIAIQQGVFPKVYQEKFSRLFDRAPQDSWAQVEQVITKELGTPPDELFDFIDHRAIASASIAQVHRARLKTGEWVAVKVQHADIAKQVWWDLAAYKWIMYVYDRFLFKLPIYFVAEHVAERLEREVNFEFEAANSERLRNHLLTDGHFSPDLYVPKLYPDLTTKRVMVTEWIQGTTLSDDKTIARQHFNISSALNKLMKLYGRQVYEWGLVHCDPHPGNLIARRVNGRDQLVLVDHGLYIYEDDKFRQQYSRLWAAMFSGNVSSVVELAKEWGFGDTDLFASSIVLQPYGSLKKDTDHHHDSHPTKEKNHEVNMHEEFQEQKDMRDRFQSFLKDTTKIPLELIFLGRAMRILQGLNKRFGSPVNRIKVFASEATRAVRRSEPLTIRNVLYRIKDYFVFLTLSTVSDFAFYAIRFKQVLFGSNTAGMEDLLDERMRDAAKEMGMDLPDLDEETRD</sequence>
<dbReference type="SUPFAM" id="SSF56112">
    <property type="entry name" value="Protein kinase-like (PK-like)"/>
    <property type="match status" value="1"/>
</dbReference>
<proteinExistence type="inferred from homology"/>
<evidence type="ECO:0000259" key="3">
    <source>
        <dbReference type="Pfam" id="PF03109"/>
    </source>
</evidence>
<evidence type="ECO:0000256" key="2">
    <source>
        <dbReference type="SAM" id="MobiDB-lite"/>
    </source>
</evidence>
<gene>
    <name evidence="4" type="ORF">GNLVRS02_ARAD1B03366g</name>
</gene>
<feature type="region of interest" description="Disordered" evidence="2">
    <location>
        <begin position="47"/>
        <end position="67"/>
    </location>
</feature>
<protein>
    <submittedName>
        <fullName evidence="4">ARAD1B03366p</fullName>
    </submittedName>
</protein>
<organism evidence="4">
    <name type="scientific">Blastobotrys adeninivorans</name>
    <name type="common">Yeast</name>
    <name type="synonym">Arxula adeninivorans</name>
    <dbReference type="NCBI Taxonomy" id="409370"/>
    <lineage>
        <taxon>Eukaryota</taxon>
        <taxon>Fungi</taxon>
        <taxon>Dikarya</taxon>
        <taxon>Ascomycota</taxon>
        <taxon>Saccharomycotina</taxon>
        <taxon>Dipodascomycetes</taxon>
        <taxon>Dipodascales</taxon>
        <taxon>Trichomonascaceae</taxon>
        <taxon>Blastobotrys</taxon>
    </lineage>
</organism>